<name>A0ABV4HFK2_9SPHI</name>
<comment type="pathway">
    <text evidence="8">Carbohydrate degradation; glycolysis; pyruvate from D-glyceraldehyde 3-phosphate: step 2/5.</text>
</comment>
<dbReference type="SUPFAM" id="SSF53748">
    <property type="entry name" value="Phosphoglycerate kinase"/>
    <property type="match status" value="1"/>
</dbReference>
<dbReference type="PRINTS" id="PR00477">
    <property type="entry name" value="PHGLYCKINASE"/>
</dbReference>
<dbReference type="Proteomes" id="UP001566204">
    <property type="component" value="Unassembled WGS sequence"/>
</dbReference>
<dbReference type="CDD" id="cd00318">
    <property type="entry name" value="Phosphoglycerate_kinase"/>
    <property type="match status" value="1"/>
</dbReference>
<dbReference type="Pfam" id="PF00162">
    <property type="entry name" value="PGK"/>
    <property type="match status" value="1"/>
</dbReference>
<evidence type="ECO:0000256" key="7">
    <source>
        <dbReference type="ARBA" id="ARBA00022840"/>
    </source>
</evidence>
<sequence length="396" mass="41920">MKTVDDLNFAGKKALVRVDFNVPLDENFNITDDNRIQGAAPTIKKILKDGGSVILMSHLGRPKDGPTDKYSLKHIVSHLSDVLGTVVQFANDCIGTEAQEKAAALQAGQVLLLENLRFYKEEEKGDVGFAEKLSALGDVYVNDAFGTAHRAHASTAIIAQFFPGARYSGYLMAAEVGNAEKVLNNPVRPFTAIMGGAKVSDKIQLIEALLDKVDNLLIGGGMAYTFVKARGGEIGQSLVEIDKLDLANELVQKAKEKGVNLVIPTDAQIADAFSNDANVYDGPNDQIPADLQGLDIGKESAANFAAIIKDSKTILWNGPMGVFEFDTFAKGTKAVADAVVEATKNGAFSLIGGGDSAAAVSKFGMSDDVSYVSTGGGALLEYMEGKVLPGVKALED</sequence>
<evidence type="ECO:0000256" key="9">
    <source>
        <dbReference type="RuleBase" id="RU000532"/>
    </source>
</evidence>
<evidence type="ECO:0000256" key="2">
    <source>
        <dbReference type="ARBA" id="ARBA00008982"/>
    </source>
</evidence>
<evidence type="ECO:0000256" key="5">
    <source>
        <dbReference type="ARBA" id="ARBA00022741"/>
    </source>
</evidence>
<feature type="binding site" evidence="8">
    <location>
        <position position="293"/>
    </location>
    <ligand>
        <name>ATP</name>
        <dbReference type="ChEBI" id="CHEBI:30616"/>
    </ligand>
</feature>
<keyword evidence="6 8" id="KW-0418">Kinase</keyword>
<dbReference type="PANTHER" id="PTHR11406:SF23">
    <property type="entry name" value="PHOSPHOGLYCERATE KINASE 1, CHLOROPLASTIC-RELATED"/>
    <property type="match status" value="1"/>
</dbReference>
<keyword evidence="5 8" id="KW-0547">Nucleotide-binding</keyword>
<feature type="binding site" evidence="8">
    <location>
        <begin position="353"/>
        <end position="356"/>
    </location>
    <ligand>
        <name>ATP</name>
        <dbReference type="ChEBI" id="CHEBI:30616"/>
    </ligand>
</feature>
<dbReference type="EMBL" id="JBEOQB010000005">
    <property type="protein sequence ID" value="MEZ0453297.1"/>
    <property type="molecule type" value="Genomic_DNA"/>
</dbReference>
<dbReference type="HAMAP" id="MF_00145">
    <property type="entry name" value="Phosphoglyc_kinase"/>
    <property type="match status" value="1"/>
</dbReference>
<keyword evidence="7 8" id="KW-0067">ATP-binding</keyword>
<comment type="subunit">
    <text evidence="8">Monomer.</text>
</comment>
<feature type="binding site" evidence="8">
    <location>
        <begin position="19"/>
        <end position="21"/>
    </location>
    <ligand>
        <name>substrate</name>
    </ligand>
</feature>
<evidence type="ECO:0000313" key="11">
    <source>
        <dbReference type="Proteomes" id="UP001566204"/>
    </source>
</evidence>
<feature type="binding site" evidence="8">
    <location>
        <position position="35"/>
    </location>
    <ligand>
        <name>substrate</name>
    </ligand>
</feature>
<feature type="binding site" evidence="8">
    <location>
        <position position="202"/>
    </location>
    <ligand>
        <name>ATP</name>
        <dbReference type="ChEBI" id="CHEBI:30616"/>
    </ligand>
</feature>
<organism evidence="10 11">
    <name type="scientific">Sphingobacterium thalpophilum</name>
    <dbReference type="NCBI Taxonomy" id="259"/>
    <lineage>
        <taxon>Bacteria</taxon>
        <taxon>Pseudomonadati</taxon>
        <taxon>Bacteroidota</taxon>
        <taxon>Sphingobacteriia</taxon>
        <taxon>Sphingobacteriales</taxon>
        <taxon>Sphingobacteriaceae</taxon>
        <taxon>Sphingobacterium</taxon>
    </lineage>
</organism>
<dbReference type="PANTHER" id="PTHR11406">
    <property type="entry name" value="PHOSPHOGLYCERATE KINASE"/>
    <property type="match status" value="1"/>
</dbReference>
<keyword evidence="11" id="KW-1185">Reference proteome</keyword>
<evidence type="ECO:0000313" key="10">
    <source>
        <dbReference type="EMBL" id="MEZ0453297.1"/>
    </source>
</evidence>
<dbReference type="Gene3D" id="3.40.50.1260">
    <property type="entry name" value="Phosphoglycerate kinase, N-terminal domain"/>
    <property type="match status" value="2"/>
</dbReference>
<dbReference type="RefSeq" id="WP_324755923.1">
    <property type="nucleotide sequence ID" value="NZ_CP141191.1"/>
</dbReference>
<evidence type="ECO:0000256" key="6">
    <source>
        <dbReference type="ARBA" id="ARBA00022777"/>
    </source>
</evidence>
<accession>A0ABV4HFK2</accession>
<comment type="catalytic activity">
    <reaction evidence="1 8 9">
        <text>(2R)-3-phosphoglycerate + ATP = (2R)-3-phospho-glyceroyl phosphate + ADP</text>
        <dbReference type="Rhea" id="RHEA:14801"/>
        <dbReference type="ChEBI" id="CHEBI:30616"/>
        <dbReference type="ChEBI" id="CHEBI:57604"/>
        <dbReference type="ChEBI" id="CHEBI:58272"/>
        <dbReference type="ChEBI" id="CHEBI:456216"/>
        <dbReference type="EC" id="2.7.2.3"/>
    </reaction>
</comment>
<dbReference type="GO" id="GO:0004618">
    <property type="term" value="F:phosphoglycerate kinase activity"/>
    <property type="evidence" value="ECO:0007669"/>
    <property type="project" value="UniProtKB-EC"/>
</dbReference>
<evidence type="ECO:0000256" key="1">
    <source>
        <dbReference type="ARBA" id="ARBA00000642"/>
    </source>
</evidence>
<dbReference type="InterPro" id="IPR015824">
    <property type="entry name" value="Phosphoglycerate_kinase_N"/>
</dbReference>
<comment type="subcellular location">
    <subcellularLocation>
        <location evidence="8">Cytoplasm</location>
    </subcellularLocation>
</comment>
<keyword evidence="4 8" id="KW-0808">Transferase</keyword>
<keyword evidence="8" id="KW-0324">Glycolysis</keyword>
<dbReference type="EC" id="2.7.2.3" evidence="3 8"/>
<comment type="similarity">
    <text evidence="2 8 9">Belongs to the phosphoglycerate kinase family.</text>
</comment>
<gene>
    <name evidence="8" type="primary">pgk</name>
    <name evidence="10" type="ORF">ABTW24_17000</name>
</gene>
<dbReference type="PIRSF" id="PIRSF000724">
    <property type="entry name" value="Pgk"/>
    <property type="match status" value="1"/>
</dbReference>
<evidence type="ECO:0000256" key="8">
    <source>
        <dbReference type="HAMAP-Rule" id="MF_00145"/>
    </source>
</evidence>
<evidence type="ECO:0000256" key="3">
    <source>
        <dbReference type="ARBA" id="ARBA00013061"/>
    </source>
</evidence>
<keyword evidence="8" id="KW-0963">Cytoplasm</keyword>
<feature type="binding site" evidence="8">
    <location>
        <begin position="58"/>
        <end position="61"/>
    </location>
    <ligand>
        <name>substrate</name>
    </ligand>
</feature>
<protein>
    <recommendedName>
        <fullName evidence="3 8">Phosphoglycerate kinase</fullName>
        <ecNumber evidence="3 8">2.7.2.3</ecNumber>
    </recommendedName>
</protein>
<feature type="binding site" evidence="8">
    <location>
        <position position="324"/>
    </location>
    <ligand>
        <name>ATP</name>
        <dbReference type="ChEBI" id="CHEBI:30616"/>
    </ligand>
</feature>
<feature type="binding site" evidence="8">
    <location>
        <position position="117"/>
    </location>
    <ligand>
        <name>substrate</name>
    </ligand>
</feature>
<proteinExistence type="inferred from homology"/>
<evidence type="ECO:0000256" key="4">
    <source>
        <dbReference type="ARBA" id="ARBA00022679"/>
    </source>
</evidence>
<dbReference type="InterPro" id="IPR001576">
    <property type="entry name" value="Phosphoglycerate_kinase"/>
</dbReference>
<feature type="binding site" evidence="8">
    <location>
        <position position="150"/>
    </location>
    <ligand>
        <name>substrate</name>
    </ligand>
</feature>
<comment type="caution">
    <text evidence="10">The sequence shown here is derived from an EMBL/GenBank/DDBJ whole genome shotgun (WGS) entry which is preliminary data.</text>
</comment>
<reference evidence="10 11" key="1">
    <citation type="submission" date="2024-06" db="EMBL/GenBank/DDBJ databases">
        <title>Soil Sphingobacterium thalpophilum.</title>
        <authorList>
            <person name="Yang J."/>
            <person name="Li J."/>
        </authorList>
    </citation>
    <scope>NUCLEOTIDE SEQUENCE [LARGE SCALE GENOMIC DNA]</scope>
    <source>
        <strain evidence="10 11">22g91tb</strain>
    </source>
</reference>
<dbReference type="InterPro" id="IPR036043">
    <property type="entry name" value="Phosphoglycerate_kinase_sf"/>
</dbReference>